<comment type="caution">
    <text evidence="1">The sequence shown here is derived from an EMBL/GenBank/DDBJ whole genome shotgun (WGS) entry which is preliminary data.</text>
</comment>
<dbReference type="AlphaFoldDB" id="X0ZKX0"/>
<sequence>GIALRLIIVPVEIKGDEIIVIPKKKKLIKVVS</sequence>
<accession>X0ZKX0</accession>
<organism evidence="1">
    <name type="scientific">marine sediment metagenome</name>
    <dbReference type="NCBI Taxonomy" id="412755"/>
    <lineage>
        <taxon>unclassified sequences</taxon>
        <taxon>metagenomes</taxon>
        <taxon>ecological metagenomes</taxon>
    </lineage>
</organism>
<gene>
    <name evidence="1" type="ORF">S01H4_08529</name>
</gene>
<evidence type="ECO:0000313" key="1">
    <source>
        <dbReference type="EMBL" id="GAG70315.1"/>
    </source>
</evidence>
<proteinExistence type="predicted"/>
<reference evidence="1" key="1">
    <citation type="journal article" date="2014" name="Front. Microbiol.">
        <title>High frequency of phylogenetically diverse reductive dehalogenase-homologous genes in deep subseafloor sedimentary metagenomes.</title>
        <authorList>
            <person name="Kawai M."/>
            <person name="Futagami T."/>
            <person name="Toyoda A."/>
            <person name="Takaki Y."/>
            <person name="Nishi S."/>
            <person name="Hori S."/>
            <person name="Arai W."/>
            <person name="Tsubouchi T."/>
            <person name="Morono Y."/>
            <person name="Uchiyama I."/>
            <person name="Ito T."/>
            <person name="Fujiyama A."/>
            <person name="Inagaki F."/>
            <person name="Takami H."/>
        </authorList>
    </citation>
    <scope>NUCLEOTIDE SEQUENCE</scope>
    <source>
        <strain evidence="1">Expedition CK06-06</strain>
    </source>
</reference>
<feature type="non-terminal residue" evidence="1">
    <location>
        <position position="1"/>
    </location>
</feature>
<dbReference type="EMBL" id="BART01002939">
    <property type="protein sequence ID" value="GAG70315.1"/>
    <property type="molecule type" value="Genomic_DNA"/>
</dbReference>
<name>X0ZKX0_9ZZZZ</name>
<protein>
    <submittedName>
        <fullName evidence="1">Uncharacterized protein</fullName>
    </submittedName>
</protein>